<gene>
    <name evidence="1" type="ORF">B9Q01_00440</name>
</gene>
<dbReference type="AlphaFoldDB" id="A0A2R6ADP5"/>
<organism evidence="1 2">
    <name type="scientific">Candidatus Marsarchaeota G1 archaeon OSP_D</name>
    <dbReference type="NCBI Taxonomy" id="1978155"/>
    <lineage>
        <taxon>Archaea</taxon>
        <taxon>Candidatus Marsarchaeota</taxon>
        <taxon>Candidatus Marsarchaeota group 1</taxon>
    </lineage>
</organism>
<accession>A0A2R6ADP5</accession>
<evidence type="ECO:0000313" key="2">
    <source>
        <dbReference type="Proteomes" id="UP000240880"/>
    </source>
</evidence>
<proteinExistence type="predicted"/>
<dbReference type="EMBL" id="NEXC01000002">
    <property type="protein sequence ID" value="PSN84512.1"/>
    <property type="molecule type" value="Genomic_DNA"/>
</dbReference>
<sequence>MFTKLLRSFVERFFRHLKEQEASTQHPKNAIHTPSRLFEAFYAVVHKLEVTRMESYPGRIDIIGQTFILIRR</sequence>
<reference evidence="1 2" key="1">
    <citation type="submission" date="2017-04" db="EMBL/GenBank/DDBJ databases">
        <title>Novel microbial lineages endemic to geothermal iron-oxide mats fill important gaps in the evolutionary history of Archaea.</title>
        <authorList>
            <person name="Jay Z.J."/>
            <person name="Beam J.P."/>
            <person name="Dlakic M."/>
            <person name="Rusch D.B."/>
            <person name="Kozubal M.A."/>
            <person name="Inskeep W.P."/>
        </authorList>
    </citation>
    <scope>NUCLEOTIDE SEQUENCE [LARGE SCALE GENOMIC DNA]</scope>
    <source>
        <strain evidence="1">OSP_D</strain>
    </source>
</reference>
<comment type="caution">
    <text evidence="1">The sequence shown here is derived from an EMBL/GenBank/DDBJ whole genome shotgun (WGS) entry which is preliminary data.</text>
</comment>
<name>A0A2R6ADP5_9ARCH</name>
<evidence type="ECO:0000313" key="1">
    <source>
        <dbReference type="EMBL" id="PSN84512.1"/>
    </source>
</evidence>
<protein>
    <submittedName>
        <fullName evidence="1">Uncharacterized protein</fullName>
    </submittedName>
</protein>
<dbReference type="Proteomes" id="UP000240880">
    <property type="component" value="Unassembled WGS sequence"/>
</dbReference>